<keyword evidence="7" id="KW-0333">Golgi apparatus</keyword>
<dbReference type="PANTHER" id="PTHR14043:SF2">
    <property type="entry name" value="HOMEOBOX PROTEIN CUT"/>
    <property type="match status" value="1"/>
</dbReference>
<dbReference type="InterPro" id="IPR057476">
    <property type="entry name" value="Cux_N"/>
</dbReference>
<dbReference type="AlphaFoldDB" id="T0QLN9"/>
<evidence type="ECO:0000256" key="4">
    <source>
        <dbReference type="ARBA" id="ARBA00022448"/>
    </source>
</evidence>
<dbReference type="EMBL" id="JH767153">
    <property type="protein sequence ID" value="EQC34730.1"/>
    <property type="molecule type" value="Genomic_DNA"/>
</dbReference>
<comment type="similarity">
    <text evidence="2">Belongs to the CASP family.</text>
</comment>
<evidence type="ECO:0000313" key="14">
    <source>
        <dbReference type="EMBL" id="EQC34730.1"/>
    </source>
</evidence>
<name>T0QLN9_SAPDV</name>
<gene>
    <name evidence="14" type="ORF">SDRG_07544</name>
</gene>
<evidence type="ECO:0000256" key="9">
    <source>
        <dbReference type="ARBA" id="ARBA00023136"/>
    </source>
</evidence>
<dbReference type="STRING" id="1156394.T0QLN9"/>
<dbReference type="Gene3D" id="1.20.5.340">
    <property type="match status" value="1"/>
</dbReference>
<dbReference type="Pfam" id="PF25398">
    <property type="entry name" value="CUX1_N"/>
    <property type="match status" value="1"/>
</dbReference>
<evidence type="ECO:0000256" key="7">
    <source>
        <dbReference type="ARBA" id="ARBA00023034"/>
    </source>
</evidence>
<evidence type="ECO:0000256" key="5">
    <source>
        <dbReference type="ARBA" id="ARBA00022692"/>
    </source>
</evidence>
<evidence type="ECO:0000256" key="3">
    <source>
        <dbReference type="ARBA" id="ARBA00018691"/>
    </source>
</evidence>
<dbReference type="GO" id="GO:0006891">
    <property type="term" value="P:intra-Golgi vesicle-mediated transport"/>
    <property type="evidence" value="ECO:0007669"/>
    <property type="project" value="InterPro"/>
</dbReference>
<keyword evidence="4" id="KW-0813">Transport</keyword>
<dbReference type="OrthoDB" id="10257567at2759"/>
<evidence type="ECO:0000256" key="10">
    <source>
        <dbReference type="SAM" id="Coils"/>
    </source>
</evidence>
<reference evidence="14 15" key="1">
    <citation type="submission" date="2012-04" db="EMBL/GenBank/DDBJ databases">
        <title>The Genome Sequence of Saprolegnia declina VS20.</title>
        <authorList>
            <consortium name="The Broad Institute Genome Sequencing Platform"/>
            <person name="Russ C."/>
            <person name="Nusbaum C."/>
            <person name="Tyler B."/>
            <person name="van West P."/>
            <person name="Dieguez-Uribeondo J."/>
            <person name="de Bruijn I."/>
            <person name="Tripathy S."/>
            <person name="Jiang R."/>
            <person name="Young S.K."/>
            <person name="Zeng Q."/>
            <person name="Gargeya S."/>
            <person name="Fitzgerald M."/>
            <person name="Haas B."/>
            <person name="Abouelleil A."/>
            <person name="Alvarado L."/>
            <person name="Arachchi H.M."/>
            <person name="Berlin A."/>
            <person name="Chapman S.B."/>
            <person name="Goldberg J."/>
            <person name="Griggs A."/>
            <person name="Gujja S."/>
            <person name="Hansen M."/>
            <person name="Howarth C."/>
            <person name="Imamovic A."/>
            <person name="Larimer J."/>
            <person name="McCowen C."/>
            <person name="Montmayeur A."/>
            <person name="Murphy C."/>
            <person name="Neiman D."/>
            <person name="Pearson M."/>
            <person name="Priest M."/>
            <person name="Roberts A."/>
            <person name="Saif S."/>
            <person name="Shea T."/>
            <person name="Sisk P."/>
            <person name="Sykes S."/>
            <person name="Wortman J."/>
            <person name="Nusbaum C."/>
            <person name="Birren B."/>
        </authorList>
    </citation>
    <scope>NUCLEOTIDE SEQUENCE [LARGE SCALE GENOMIC DNA]</scope>
    <source>
        <strain evidence="14 15">VS20</strain>
    </source>
</reference>
<keyword evidence="6 11" id="KW-1133">Transmembrane helix</keyword>
<feature type="domain" description="CASP C-terminal" evidence="12">
    <location>
        <begin position="406"/>
        <end position="574"/>
    </location>
</feature>
<feature type="coiled-coil region" evidence="10">
    <location>
        <begin position="198"/>
        <end position="239"/>
    </location>
</feature>
<dbReference type="GO" id="GO:0000139">
    <property type="term" value="C:Golgi membrane"/>
    <property type="evidence" value="ECO:0007669"/>
    <property type="project" value="UniProtKB-SubCell"/>
</dbReference>
<dbReference type="GeneID" id="19948271"/>
<dbReference type="InterPro" id="IPR012955">
    <property type="entry name" value="CASP_C"/>
</dbReference>
<evidence type="ECO:0000256" key="1">
    <source>
        <dbReference type="ARBA" id="ARBA00004409"/>
    </source>
</evidence>
<evidence type="ECO:0000256" key="2">
    <source>
        <dbReference type="ARBA" id="ARBA00006415"/>
    </source>
</evidence>
<dbReference type="Pfam" id="PF08172">
    <property type="entry name" value="CASP_C"/>
    <property type="match status" value="1"/>
</dbReference>
<feature type="coiled-coil region" evidence="10">
    <location>
        <begin position="428"/>
        <end position="476"/>
    </location>
</feature>
<proteinExistence type="inferred from homology"/>
<keyword evidence="5 11" id="KW-0812">Transmembrane</keyword>
<feature type="coiled-coil region" evidence="10">
    <location>
        <begin position="130"/>
        <end position="174"/>
    </location>
</feature>
<dbReference type="OMA" id="WQQEGFN"/>
<sequence>MNPTSRALLTTVSMYWKGFDLDSKRVMLDAQGGSMQEQKEASLKSRKALAEHTKRFRKLASEPEKAASLPGLLKAYQEEIDTLTKRAKFSDNAFFTLYKALYEAPDPVPALEAALEASAVVAKPGGDADIESLRKEIEAYEVEFAMLKNQDITIRNLEAKIAGFTETLESMVEEQVNERCRDVEYNANLREDEMAAMAAHLTKSMEQARQERDDALAQLDRLRSDVLHAKQRNEQLQQVHAKEMASWVLESDRLRALQLENQLLKDRVQSPGLDPHEPLESQRAMEWELKLAQREAQITQLTRDLQTAEARTPTLEADLAAALADVSALTTEVAHLLHRPTIAAYEDLLAQVTSSAAAPDGMLETLKAEHALDVASLDGVIATQQAKLAECAATIRQLEDAAMEEPSAPLLQDVLASSSTEGSDLKLVSILRTQRDRLRDRLKESDRELHKETEKMRHITNRLAQLEAENVDLVQKLRYLSTANTNSNSNNGDLEEAAPSTKYARLYEEKMSPFAQFKQLESQSRFAKLNTIDKILLTSARMLLSHPVTRLFMLLYLLFLHTLVALTIYMAMHMCDVSNDS</sequence>
<protein>
    <recommendedName>
        <fullName evidence="3">Protein CASP</fullName>
    </recommendedName>
</protein>
<evidence type="ECO:0000313" key="15">
    <source>
        <dbReference type="Proteomes" id="UP000030762"/>
    </source>
</evidence>
<comment type="subcellular location">
    <subcellularLocation>
        <location evidence="1">Golgi apparatus membrane</location>
        <topology evidence="1">Single-pass type IV membrane protein</topology>
    </subcellularLocation>
</comment>
<evidence type="ECO:0000256" key="6">
    <source>
        <dbReference type="ARBA" id="ARBA00022989"/>
    </source>
</evidence>
<keyword evidence="8 10" id="KW-0175">Coiled coil</keyword>
<evidence type="ECO:0000256" key="8">
    <source>
        <dbReference type="ARBA" id="ARBA00023054"/>
    </source>
</evidence>
<dbReference type="InParanoid" id="T0QLN9"/>
<keyword evidence="9 11" id="KW-0472">Membrane</keyword>
<evidence type="ECO:0000259" key="12">
    <source>
        <dbReference type="Pfam" id="PF08172"/>
    </source>
</evidence>
<dbReference type="RefSeq" id="XP_008611602.1">
    <property type="nucleotide sequence ID" value="XM_008613380.1"/>
</dbReference>
<keyword evidence="15" id="KW-1185">Reference proteome</keyword>
<organism evidence="14 15">
    <name type="scientific">Saprolegnia diclina (strain VS20)</name>
    <dbReference type="NCBI Taxonomy" id="1156394"/>
    <lineage>
        <taxon>Eukaryota</taxon>
        <taxon>Sar</taxon>
        <taxon>Stramenopiles</taxon>
        <taxon>Oomycota</taxon>
        <taxon>Saprolegniomycetes</taxon>
        <taxon>Saprolegniales</taxon>
        <taxon>Saprolegniaceae</taxon>
        <taxon>Saprolegnia</taxon>
    </lineage>
</organism>
<accession>T0QLN9</accession>
<dbReference type="Proteomes" id="UP000030762">
    <property type="component" value="Unassembled WGS sequence"/>
</dbReference>
<feature type="coiled-coil region" evidence="10">
    <location>
        <begin position="284"/>
        <end position="311"/>
    </location>
</feature>
<evidence type="ECO:0000259" key="13">
    <source>
        <dbReference type="Pfam" id="PF25398"/>
    </source>
</evidence>
<evidence type="ECO:0000256" key="11">
    <source>
        <dbReference type="SAM" id="Phobius"/>
    </source>
</evidence>
<dbReference type="eggNOG" id="KOG0963">
    <property type="taxonomic scope" value="Eukaryota"/>
</dbReference>
<dbReference type="PANTHER" id="PTHR14043">
    <property type="entry name" value="CCAAT DISPLACEMENT PROTEIN-RELATED"/>
    <property type="match status" value="1"/>
</dbReference>
<feature type="transmembrane region" description="Helical" evidence="11">
    <location>
        <begin position="551"/>
        <end position="572"/>
    </location>
</feature>
<feature type="domain" description="Cux N-terminal" evidence="13">
    <location>
        <begin position="9"/>
        <end position="117"/>
    </location>
</feature>
<dbReference type="VEuPathDB" id="FungiDB:SDRG_07544"/>